<evidence type="ECO:0000313" key="3">
    <source>
        <dbReference type="Proteomes" id="UP000322976"/>
    </source>
</evidence>
<dbReference type="AlphaFoldDB" id="A0A5D8QD83"/>
<comment type="caution">
    <text evidence="2">The sequence shown here is derived from an EMBL/GenBank/DDBJ whole genome shotgun (WGS) entry which is preliminary data.</text>
</comment>
<name>A0A5D8QD83_9THEO</name>
<evidence type="ECO:0000256" key="1">
    <source>
        <dbReference type="SAM" id="SignalP"/>
    </source>
</evidence>
<keyword evidence="1" id="KW-0732">Signal</keyword>
<reference evidence="2 3" key="1">
    <citation type="submission" date="2019-08" db="EMBL/GenBank/DDBJ databases">
        <title>Calorimonas adulescens gen. nov., sp. nov., an anaerobic thermophilic bacterium from Sakhalin hot spring.</title>
        <authorList>
            <person name="Khomyakova M.A."/>
            <person name="Merkel A.Y."/>
            <person name="Novikov A."/>
            <person name="Bonch-Osmolovskaya E.A."/>
            <person name="Slobodkin A.I."/>
        </authorList>
    </citation>
    <scope>NUCLEOTIDE SEQUENCE [LARGE SCALE GENOMIC DNA]</scope>
    <source>
        <strain evidence="2 3">A05MB</strain>
    </source>
</reference>
<feature type="chain" id="PRO_5038383132" description="Lipoprotein" evidence="1">
    <location>
        <begin position="22"/>
        <end position="270"/>
    </location>
</feature>
<evidence type="ECO:0008006" key="4">
    <source>
        <dbReference type="Google" id="ProtNLM"/>
    </source>
</evidence>
<accession>A0A5D8QD83</accession>
<feature type="signal peptide" evidence="1">
    <location>
        <begin position="1"/>
        <end position="21"/>
    </location>
</feature>
<dbReference type="EMBL" id="VTPS01000005">
    <property type="protein sequence ID" value="TZE82610.1"/>
    <property type="molecule type" value="Genomic_DNA"/>
</dbReference>
<keyword evidence="3" id="KW-1185">Reference proteome</keyword>
<dbReference type="RefSeq" id="WP_149544850.1">
    <property type="nucleotide sequence ID" value="NZ_VTPS01000005.1"/>
</dbReference>
<evidence type="ECO:0000313" key="2">
    <source>
        <dbReference type="EMBL" id="TZE82610.1"/>
    </source>
</evidence>
<organism evidence="2 3">
    <name type="scientific">Calorimonas adulescens</name>
    <dbReference type="NCBI Taxonomy" id="2606906"/>
    <lineage>
        <taxon>Bacteria</taxon>
        <taxon>Bacillati</taxon>
        <taxon>Bacillota</taxon>
        <taxon>Clostridia</taxon>
        <taxon>Thermoanaerobacterales</taxon>
        <taxon>Thermoanaerobacteraceae</taxon>
        <taxon>Calorimonas</taxon>
    </lineage>
</organism>
<protein>
    <recommendedName>
        <fullName evidence="4">Lipoprotein</fullName>
    </recommendedName>
</protein>
<dbReference type="PROSITE" id="PS51257">
    <property type="entry name" value="PROKAR_LIPOPROTEIN"/>
    <property type="match status" value="1"/>
</dbReference>
<gene>
    <name evidence="2" type="ORF">FWJ32_04870</name>
</gene>
<sequence length="270" mass="30547">MKKILFTVILLSIFLSSCGFQQSVVPEDVRSITVGLSYPYSVILEKITDREKISTIANIINKDSRNSTKTAVENHDMKMIVSGANAEKIVIERLSTNTFLLSGKKDNIFKSEALEKYFTELKTGGIQKLKTNPPVVRFDILNYTKQDVDNIKINPPDEISKFSSIYNISDTIPEIKRECEEVIEKKAMEEGLDMGNSLEVVSNEMDLDPYLPVYNVYADFDNKKAWIISVIYTGYPSSNNNLEDELKANSNLKKIRSFVVTPDGELLYSN</sequence>
<proteinExistence type="predicted"/>
<dbReference type="Proteomes" id="UP000322976">
    <property type="component" value="Unassembled WGS sequence"/>
</dbReference>